<dbReference type="SUPFAM" id="SSF51735">
    <property type="entry name" value="NAD(P)-binding Rossmann-fold domains"/>
    <property type="match status" value="1"/>
</dbReference>
<dbReference type="EMBL" id="JARBJD010000001">
    <property type="protein sequence ID" value="KAK2964727.1"/>
    <property type="molecule type" value="Genomic_DNA"/>
</dbReference>
<evidence type="ECO:0000313" key="3">
    <source>
        <dbReference type="Proteomes" id="UP001281761"/>
    </source>
</evidence>
<dbReference type="GO" id="GO:0043758">
    <property type="term" value="F:acetate-CoA ligase (ADP-forming) activity"/>
    <property type="evidence" value="ECO:0007669"/>
    <property type="project" value="UniProtKB-EC"/>
</dbReference>
<keyword evidence="3" id="KW-1185">Reference proteome</keyword>
<dbReference type="Gene3D" id="3.30.470.20">
    <property type="entry name" value="ATP-grasp fold, B domain"/>
    <property type="match status" value="1"/>
</dbReference>
<dbReference type="Pfam" id="PF13380">
    <property type="entry name" value="CoA_binding_2"/>
    <property type="match status" value="1"/>
</dbReference>
<evidence type="ECO:0000313" key="2">
    <source>
        <dbReference type="EMBL" id="KAK2964727.1"/>
    </source>
</evidence>
<dbReference type="InterPro" id="IPR016102">
    <property type="entry name" value="Succinyl-CoA_synth-like"/>
</dbReference>
<comment type="caution">
    <text evidence="2">The sequence shown here is derived from an EMBL/GenBank/DDBJ whole genome shotgun (WGS) entry which is preliminary data.</text>
</comment>
<accession>A0ABQ9YLW0</accession>
<dbReference type="InterPro" id="IPR003781">
    <property type="entry name" value="CoA-bd"/>
</dbReference>
<dbReference type="InterPro" id="IPR032875">
    <property type="entry name" value="Succ_CoA_lig_flav_dom"/>
</dbReference>
<proteinExistence type="predicted"/>
<organism evidence="2 3">
    <name type="scientific">Blattamonas nauphoetae</name>
    <dbReference type="NCBI Taxonomy" id="2049346"/>
    <lineage>
        <taxon>Eukaryota</taxon>
        <taxon>Metamonada</taxon>
        <taxon>Preaxostyla</taxon>
        <taxon>Oxymonadida</taxon>
        <taxon>Blattamonas</taxon>
    </lineage>
</organism>
<dbReference type="Gene3D" id="3.40.50.720">
    <property type="entry name" value="NAD(P)-binding Rossmann-like Domain"/>
    <property type="match status" value="1"/>
</dbReference>
<protein>
    <submittedName>
        <fullName evidence="2">Acetate--CoA ligase</fullName>
        <ecNumber evidence="2">6.2.1.13</ecNumber>
    </submittedName>
</protein>
<reference evidence="2 3" key="1">
    <citation type="journal article" date="2022" name="bioRxiv">
        <title>Genomics of Preaxostyla Flagellates Illuminates Evolutionary Transitions and the Path Towards Mitochondrial Loss.</title>
        <authorList>
            <person name="Novak L.V.F."/>
            <person name="Treitli S.C."/>
            <person name="Pyrih J."/>
            <person name="Halakuc P."/>
            <person name="Pipaliya S.V."/>
            <person name="Vacek V."/>
            <person name="Brzon O."/>
            <person name="Soukal P."/>
            <person name="Eme L."/>
            <person name="Dacks J.B."/>
            <person name="Karnkowska A."/>
            <person name="Elias M."/>
            <person name="Hampl V."/>
        </authorList>
    </citation>
    <scope>NUCLEOTIDE SEQUENCE [LARGE SCALE GENOMIC DNA]</scope>
    <source>
        <strain evidence="2">NAU3</strain>
        <tissue evidence="2">Gut</tissue>
    </source>
</reference>
<evidence type="ECO:0000259" key="1">
    <source>
        <dbReference type="SMART" id="SM00881"/>
    </source>
</evidence>
<dbReference type="SMART" id="SM00881">
    <property type="entry name" value="CoA_binding"/>
    <property type="match status" value="1"/>
</dbReference>
<dbReference type="Gene3D" id="3.40.50.261">
    <property type="entry name" value="Succinyl-CoA synthetase domains"/>
    <property type="match status" value="2"/>
</dbReference>
<dbReference type="Pfam" id="PF13607">
    <property type="entry name" value="Succ_CoA_lig"/>
    <property type="match status" value="1"/>
</dbReference>
<dbReference type="InterPro" id="IPR036291">
    <property type="entry name" value="NAD(P)-bd_dom_sf"/>
</dbReference>
<sequence length="761" mass="83131">MLPKGSEKFVAKVVVQGLIHKTEARGVLFNLTPSTAHTAFTDFSSRFPKETFKGVLYVEMLPLKGGLGDEILISLFQDKDFGPMIAIGFGGTLVEELKVHMKPNRSNLFIPACLDLDENRSIIENLPLCRILLGVSRGTKKRIEFEELMGVLKRLQWIAQHFSVFNPDAKYSINELEVNPATVINGKIYALDGVMNVSEIDRSEKNRDLAAAAPKPLYKIKNMLRPKSVIIAGASSRQKTGPGCIITNKVKNSGVVPHDEIYLLHPAEAQIEGCTCYKTLQDVKEKRGGKPVDLLVVAVRASNAAKLCEDAFTLHSAESFLIITAGFAETEGGTEIQHKIEDQLHKLNATPAQRPVICGPNTLGYVSEGSIDTLFTPEYKSSVGAMDLPHFKEYIGTAMIDPVRHSETNKGFRGIAFISQSGAQLITRQSDLAGVLNPGIAVSVGNQMDLSATDFFEYVIDEIETSRKTGEKNECSNVNTVSLYIEGLNMGDGARLVALTKRASALNVIVTVYKAGRTAAGREAAKGHTASMAGDYDMFSFILRAAGAIVCRTFKEMEDILMMCGLMPSIGKLREQKDKPISVGMMSNAGFEKCALADHLFTGNPTSITLPTWTDETNKKIEALFRDSGLNGVVDISAVLDITPALSELRWCDLAEILLQDENCNACIFATVPESINFRVLPKGEGHPEDVLTDNGFLNRMIELKQKYGDKKPFCVSMESGILYGPIKAFLKSNGIPCFDRADEAAGCVESILLALKRELV</sequence>
<dbReference type="Proteomes" id="UP001281761">
    <property type="component" value="Unassembled WGS sequence"/>
</dbReference>
<dbReference type="PANTHER" id="PTHR42793">
    <property type="entry name" value="COA BINDING DOMAIN CONTAINING PROTEIN"/>
    <property type="match status" value="1"/>
</dbReference>
<gene>
    <name evidence="2" type="ORF">BLNAU_27</name>
</gene>
<dbReference type="PANTHER" id="PTHR42793:SF1">
    <property type="entry name" value="PEPTIDYL-LYSINE N-ACETYLTRANSFERASE PATZ"/>
    <property type="match status" value="1"/>
</dbReference>
<feature type="domain" description="CoA-binding" evidence="1">
    <location>
        <begin position="223"/>
        <end position="327"/>
    </location>
</feature>
<dbReference type="Pfam" id="PF13549">
    <property type="entry name" value="ATP-grasp_5"/>
    <property type="match status" value="1"/>
</dbReference>
<dbReference type="EC" id="6.2.1.13" evidence="2"/>
<name>A0ABQ9YLW0_9EUKA</name>
<dbReference type="SUPFAM" id="SSF52210">
    <property type="entry name" value="Succinyl-CoA synthetase domains"/>
    <property type="match status" value="2"/>
</dbReference>
<keyword evidence="2" id="KW-0436">Ligase</keyword>
<dbReference type="SUPFAM" id="SSF56059">
    <property type="entry name" value="Glutathione synthetase ATP-binding domain-like"/>
    <property type="match status" value="1"/>
</dbReference>